<dbReference type="InterPro" id="IPR036788">
    <property type="entry name" value="T_IF-3_C_sf"/>
</dbReference>
<dbReference type="HAMAP" id="MF_00080">
    <property type="entry name" value="IF_3"/>
    <property type="match status" value="1"/>
</dbReference>
<dbReference type="InterPro" id="IPR019814">
    <property type="entry name" value="Translation_initiation_fac_3_N"/>
</dbReference>
<dbReference type="EMBL" id="CP002390">
    <property type="protein sequence ID" value="EFE28831.1"/>
    <property type="molecule type" value="Genomic_DNA"/>
</dbReference>
<dbReference type="NCBIfam" id="TIGR00168">
    <property type="entry name" value="infC"/>
    <property type="match status" value="1"/>
</dbReference>
<dbReference type="Pfam" id="PF05198">
    <property type="entry name" value="IF3_N"/>
    <property type="match status" value="1"/>
</dbReference>
<keyword evidence="3 4" id="KW-0648">Protein biosynthesis</keyword>
<evidence type="ECO:0000256" key="4">
    <source>
        <dbReference type="HAMAP-Rule" id="MF_00080"/>
    </source>
</evidence>
<dbReference type="InterPro" id="IPR036787">
    <property type="entry name" value="T_IF-3_N_sf"/>
</dbReference>
<dbReference type="Gene3D" id="3.30.110.10">
    <property type="entry name" value="Translation initiation factor 3 (IF-3), C-terminal domain"/>
    <property type="match status" value="1"/>
</dbReference>
<dbReference type="GO" id="GO:0016020">
    <property type="term" value="C:membrane"/>
    <property type="evidence" value="ECO:0007669"/>
    <property type="project" value="TreeGrafter"/>
</dbReference>
<dbReference type="GO" id="GO:0032790">
    <property type="term" value="P:ribosome disassembly"/>
    <property type="evidence" value="ECO:0007669"/>
    <property type="project" value="TreeGrafter"/>
</dbReference>
<gene>
    <name evidence="4 9" type="primary">infC</name>
    <name evidence="9" type="ordered locus">HMPREF0389_00751</name>
</gene>
<evidence type="ECO:0000313" key="9">
    <source>
        <dbReference type="EMBL" id="EFE28831.1"/>
    </source>
</evidence>
<dbReference type="GO" id="GO:0005829">
    <property type="term" value="C:cytosol"/>
    <property type="evidence" value="ECO:0007669"/>
    <property type="project" value="TreeGrafter"/>
</dbReference>
<comment type="subunit">
    <text evidence="4 6">Monomer.</text>
</comment>
<dbReference type="Proteomes" id="UP000007468">
    <property type="component" value="Chromosome"/>
</dbReference>
<proteinExistence type="inferred from homology"/>
<name>D6GPX8_FILAD</name>
<evidence type="ECO:0000259" key="8">
    <source>
        <dbReference type="Pfam" id="PF05198"/>
    </source>
</evidence>
<dbReference type="PANTHER" id="PTHR10938:SF0">
    <property type="entry name" value="TRANSLATION INITIATION FACTOR IF-3, MITOCHONDRIAL"/>
    <property type="match status" value="1"/>
</dbReference>
<organism evidence="9 10">
    <name type="scientific">Filifactor alocis (strain ATCC 35896 / CCUG 47790 / D40 B5)</name>
    <name type="common">Fusobacterium alocis</name>
    <dbReference type="NCBI Taxonomy" id="546269"/>
    <lineage>
        <taxon>Bacteria</taxon>
        <taxon>Bacillati</taxon>
        <taxon>Bacillota</taxon>
        <taxon>Clostridia</taxon>
        <taxon>Peptostreptococcales</taxon>
        <taxon>Filifactoraceae</taxon>
        <taxon>Filifactor</taxon>
    </lineage>
</organism>
<dbReference type="PANTHER" id="PTHR10938">
    <property type="entry name" value="TRANSLATION INITIATION FACTOR IF-3"/>
    <property type="match status" value="1"/>
</dbReference>
<dbReference type="InterPro" id="IPR001288">
    <property type="entry name" value="Translation_initiation_fac_3"/>
</dbReference>
<evidence type="ECO:0000256" key="6">
    <source>
        <dbReference type="RuleBase" id="RU000646"/>
    </source>
</evidence>
<comment type="function">
    <text evidence="4 6">IF-3 binds to the 30S ribosomal subunit and shifts the equilibrium between 70S ribosomes and their 50S and 30S subunits in favor of the free subunits, thus enhancing the availability of 30S subunits on which protein synthesis initiation begins.</text>
</comment>
<feature type="domain" description="Translation initiation factor 3 N-terminal" evidence="8">
    <location>
        <begin position="29"/>
        <end position="97"/>
    </location>
</feature>
<dbReference type="GO" id="GO:0003743">
    <property type="term" value="F:translation initiation factor activity"/>
    <property type="evidence" value="ECO:0007669"/>
    <property type="project" value="UniProtKB-UniRule"/>
</dbReference>
<evidence type="ECO:0000256" key="3">
    <source>
        <dbReference type="ARBA" id="ARBA00022917"/>
    </source>
</evidence>
<evidence type="ECO:0000259" key="7">
    <source>
        <dbReference type="Pfam" id="PF00707"/>
    </source>
</evidence>
<dbReference type="PROSITE" id="PS00938">
    <property type="entry name" value="IF3"/>
    <property type="match status" value="1"/>
</dbReference>
<dbReference type="FunFam" id="3.10.20.80:FF:000001">
    <property type="entry name" value="Translation initiation factor IF-3"/>
    <property type="match status" value="1"/>
</dbReference>
<dbReference type="KEGG" id="faa:HMPREF0389_00751"/>
<evidence type="ECO:0000256" key="2">
    <source>
        <dbReference type="ARBA" id="ARBA00022540"/>
    </source>
</evidence>
<feature type="domain" description="Translation initiation factor 3 C-terminal" evidence="7">
    <location>
        <begin position="106"/>
        <end position="189"/>
    </location>
</feature>
<accession>D6GPX8</accession>
<dbReference type="STRING" id="546269.HMPREF0389_00751"/>
<dbReference type="AlphaFoldDB" id="D6GPX8"/>
<keyword evidence="2 4" id="KW-0396">Initiation factor</keyword>
<comment type="subcellular location">
    <subcellularLocation>
        <location evidence="4 6">Cytoplasm</location>
    </subcellularLocation>
</comment>
<dbReference type="InterPro" id="IPR019813">
    <property type="entry name" value="Translation_initiation_fac3_CS"/>
</dbReference>
<sequence length="193" mass="22058">MLFALFLCRKQSESFDKFWRCIIIKEQQINEEIRDKEIRLIGESGEQLGIMSAKQALELATAQELDLVKISPNAVPPVCKIMDYGKYKYESAKREKESKKKQKVVVMKELRLRPAIEENDLKTKAKMGTKFLANGDKLKVSVRFRGRELGHKDIGFIVLDKFVELVQEQGTPVGKPKMEGNSLVLMVEPTAKK</sequence>
<dbReference type="PATRIC" id="fig|546269.5.peg.1236"/>
<comment type="similarity">
    <text evidence="1 4 6">Belongs to the IF-3 family.</text>
</comment>
<dbReference type="SUPFAM" id="SSF54364">
    <property type="entry name" value="Translation initiation factor IF3, N-terminal domain"/>
    <property type="match status" value="1"/>
</dbReference>
<reference evidence="10" key="1">
    <citation type="submission" date="2010-12" db="EMBL/GenBank/DDBJ databases">
        <title>The genome sequence of Filifactor alocis strain ATCC 35896.</title>
        <authorList>
            <consortium name="The Broad Institute Genome Sequencing Platform"/>
            <person name="Ward D."/>
            <person name="Earl A."/>
            <person name="Feldgarden M."/>
            <person name="Young S.K."/>
            <person name="Gargeya S."/>
            <person name="Zeng Q."/>
            <person name="Alvarado L."/>
            <person name="Berlin A."/>
            <person name="Bochicchio J."/>
            <person name="Chapman S.B."/>
            <person name="Chen Z."/>
            <person name="Freedman E."/>
            <person name="Gellesch M."/>
            <person name="Goldberg J."/>
            <person name="Griggs A."/>
            <person name="Gujja S."/>
            <person name="Heilman E."/>
            <person name="Heiman D."/>
            <person name="Howarth C."/>
            <person name="Mehta T."/>
            <person name="Neiman D."/>
            <person name="Pearson M."/>
            <person name="Roberts A."/>
            <person name="Saif S."/>
            <person name="Shea T."/>
            <person name="Shenoy N."/>
            <person name="Sisk P."/>
            <person name="Stolte C."/>
            <person name="Sykes S."/>
            <person name="White J."/>
            <person name="Yandava C."/>
            <person name="Izard J."/>
            <person name="Blanton J.M."/>
            <person name="Baranova O.V."/>
            <person name="Tanner A.C."/>
            <person name="Dewhirst F.E."/>
            <person name="Haas B."/>
            <person name="Nusbaum C."/>
            <person name="Birren B."/>
        </authorList>
    </citation>
    <scope>NUCLEOTIDE SEQUENCE [LARGE SCALE GENOMIC DNA]</scope>
    <source>
        <strain evidence="10">ATCC 35896 / D40 B5</strain>
    </source>
</reference>
<dbReference type="Pfam" id="PF00707">
    <property type="entry name" value="IF3_C"/>
    <property type="match status" value="1"/>
</dbReference>
<dbReference type="Gene3D" id="3.10.20.80">
    <property type="entry name" value="Translation initiation factor 3 (IF-3), N-terminal domain"/>
    <property type="match status" value="1"/>
</dbReference>
<dbReference type="GO" id="GO:0043022">
    <property type="term" value="F:ribosome binding"/>
    <property type="evidence" value="ECO:0007669"/>
    <property type="project" value="TreeGrafter"/>
</dbReference>
<evidence type="ECO:0000256" key="5">
    <source>
        <dbReference type="NCBIfam" id="TIGR00168"/>
    </source>
</evidence>
<evidence type="ECO:0000256" key="1">
    <source>
        <dbReference type="ARBA" id="ARBA00005439"/>
    </source>
</evidence>
<dbReference type="SUPFAM" id="SSF55200">
    <property type="entry name" value="Translation initiation factor IF3, C-terminal domain"/>
    <property type="match status" value="1"/>
</dbReference>
<evidence type="ECO:0000313" key="10">
    <source>
        <dbReference type="Proteomes" id="UP000007468"/>
    </source>
</evidence>
<keyword evidence="10" id="KW-1185">Reference proteome</keyword>
<dbReference type="InterPro" id="IPR019815">
    <property type="entry name" value="Translation_initiation_fac_3_C"/>
</dbReference>
<dbReference type="eggNOG" id="COG0290">
    <property type="taxonomic scope" value="Bacteria"/>
</dbReference>
<protein>
    <recommendedName>
        <fullName evidence="4 5">Translation initiation factor IF-3</fullName>
    </recommendedName>
</protein>
<keyword evidence="4" id="KW-0963">Cytoplasm</keyword>